<dbReference type="InterPro" id="IPR001279">
    <property type="entry name" value="Metallo-B-lactamas"/>
</dbReference>
<dbReference type="GO" id="GO:0017001">
    <property type="term" value="P:antibiotic catabolic process"/>
    <property type="evidence" value="ECO:0007669"/>
    <property type="project" value="UniProtKB-ARBA"/>
</dbReference>
<dbReference type="PANTHER" id="PTHR42951:SF4">
    <property type="entry name" value="ACYL-COENZYME A THIOESTERASE MBLAC2"/>
    <property type="match status" value="1"/>
</dbReference>
<dbReference type="SUPFAM" id="SSF56281">
    <property type="entry name" value="Metallo-hydrolase/oxidoreductase"/>
    <property type="match status" value="1"/>
</dbReference>
<keyword evidence="4" id="KW-1185">Reference proteome</keyword>
<feature type="domain" description="Metallo-beta-lactamase" evidence="2">
    <location>
        <begin position="58"/>
        <end position="240"/>
    </location>
</feature>
<sequence length="308" mass="34040">MPATATHRQRIPVLKGLFTFLAAAFLSLHELPAQRDWDQVQITAEQVTDSLYVLFGAGGNIGLALGDDYAYIIDDQFAELTGKILETVSGITDKPVRFVVNTHWHGDHVGGNENLANQGAILVAHENVRKRMGMRVDRGERGVSEPAPYAALSRITFNDELTLHLSPRRSMHLMHVDPAHTDGDTYIYFPGENAIHMGDNFVNGYPYIDQSSGGDIDGLLRNLNMALFIVDDDTRIIPGHGPVMGRPELLEFRDMVATIRNRVRAARNSGKSLEEVQAMNLTAEWDASKGQGFIGPARIVQFAYETAD</sequence>
<dbReference type="EMBL" id="CP001712">
    <property type="protein sequence ID" value="EAR14321.1"/>
    <property type="molecule type" value="Genomic_DNA"/>
</dbReference>
<evidence type="ECO:0000256" key="1">
    <source>
        <dbReference type="ARBA" id="ARBA00005250"/>
    </source>
</evidence>
<dbReference type="RefSeq" id="WP_015755757.1">
    <property type="nucleotide sequence ID" value="NC_013222.1"/>
</dbReference>
<name>A4CPK0_ROBBH</name>
<dbReference type="Pfam" id="PF00753">
    <property type="entry name" value="Lactamase_B"/>
    <property type="match status" value="1"/>
</dbReference>
<dbReference type="OrthoDB" id="9769598at2"/>
<dbReference type="eggNOG" id="COG0491">
    <property type="taxonomic scope" value="Bacteria"/>
</dbReference>
<reference evidence="3 4" key="1">
    <citation type="journal article" date="2009" name="J. Bacteriol.">
        <title>Complete genome sequence of Robiginitalea biformata HTCC2501.</title>
        <authorList>
            <person name="Oh H.M."/>
            <person name="Giovannoni S.J."/>
            <person name="Lee K."/>
            <person name="Ferriera S."/>
            <person name="Johnson J."/>
            <person name="Cho J.C."/>
        </authorList>
    </citation>
    <scope>NUCLEOTIDE SEQUENCE [LARGE SCALE GENOMIC DNA]</scope>
    <source>
        <strain evidence="4">ATCC BAA-864 / HTCC2501 / KCTC 12146</strain>
    </source>
</reference>
<organism evidence="3 4">
    <name type="scientific">Robiginitalea biformata (strain ATCC BAA-864 / DSM 15991 / KCTC 12146 / HTCC2501)</name>
    <dbReference type="NCBI Taxonomy" id="313596"/>
    <lineage>
        <taxon>Bacteria</taxon>
        <taxon>Pseudomonadati</taxon>
        <taxon>Bacteroidota</taxon>
        <taxon>Flavobacteriia</taxon>
        <taxon>Flavobacteriales</taxon>
        <taxon>Flavobacteriaceae</taxon>
        <taxon>Robiginitalea</taxon>
    </lineage>
</organism>
<evidence type="ECO:0000313" key="3">
    <source>
        <dbReference type="EMBL" id="EAR14321.1"/>
    </source>
</evidence>
<dbReference type="GO" id="GO:0016787">
    <property type="term" value="F:hydrolase activity"/>
    <property type="evidence" value="ECO:0007669"/>
    <property type="project" value="UniProtKB-KW"/>
</dbReference>
<dbReference type="CDD" id="cd16282">
    <property type="entry name" value="metallo-hydrolase-like_MBL-fold"/>
    <property type="match status" value="1"/>
</dbReference>
<keyword evidence="3" id="KW-0378">Hydrolase</keyword>
<evidence type="ECO:0000313" key="4">
    <source>
        <dbReference type="Proteomes" id="UP000009049"/>
    </source>
</evidence>
<dbReference type="Gene3D" id="3.60.15.10">
    <property type="entry name" value="Ribonuclease Z/Hydroxyacylglutathione hydrolase-like"/>
    <property type="match status" value="1"/>
</dbReference>
<dbReference type="SMART" id="SM00849">
    <property type="entry name" value="Lactamase_B"/>
    <property type="match status" value="1"/>
</dbReference>
<accession>A4CPK0</accession>
<dbReference type="AlphaFoldDB" id="A4CPK0"/>
<proteinExistence type="inferred from homology"/>
<comment type="similarity">
    <text evidence="1">Belongs to the metallo-beta-lactamase superfamily. Class-B beta-lactamase family.</text>
</comment>
<dbReference type="STRING" id="313596.RB2501_02815"/>
<dbReference type="KEGG" id="rbi:RB2501_02815"/>
<evidence type="ECO:0000259" key="2">
    <source>
        <dbReference type="SMART" id="SM00849"/>
    </source>
</evidence>
<dbReference type="InterPro" id="IPR050855">
    <property type="entry name" value="NDM-1-like"/>
</dbReference>
<dbReference type="Proteomes" id="UP000009049">
    <property type="component" value="Chromosome"/>
</dbReference>
<gene>
    <name evidence="3" type="ordered locus">RB2501_02815</name>
</gene>
<protein>
    <submittedName>
        <fullName evidence="3">Putative secreted hydrolase</fullName>
    </submittedName>
</protein>
<dbReference type="HOGENOM" id="CLU_056342_3_0_10"/>
<dbReference type="PANTHER" id="PTHR42951">
    <property type="entry name" value="METALLO-BETA-LACTAMASE DOMAIN-CONTAINING"/>
    <property type="match status" value="1"/>
</dbReference>
<dbReference type="InterPro" id="IPR036866">
    <property type="entry name" value="RibonucZ/Hydroxyglut_hydro"/>
</dbReference>